<dbReference type="AlphaFoldDB" id="A0A6D2IMU2"/>
<feature type="domain" description="DUF4283" evidence="6">
    <location>
        <begin position="250"/>
        <end position="328"/>
    </location>
</feature>
<evidence type="ECO:0008006" key="9">
    <source>
        <dbReference type="Google" id="ProtNLM"/>
    </source>
</evidence>
<dbReference type="InterPro" id="IPR002156">
    <property type="entry name" value="RNaseH_domain"/>
</dbReference>
<feature type="domain" description="RNase H type-1" evidence="5">
    <location>
        <begin position="896"/>
        <end position="984"/>
    </location>
</feature>
<dbReference type="SUPFAM" id="SSF53098">
    <property type="entry name" value="Ribonuclease H-like"/>
    <property type="match status" value="1"/>
</dbReference>
<dbReference type="CDD" id="cd01650">
    <property type="entry name" value="RT_nLTR_like"/>
    <property type="match status" value="1"/>
</dbReference>
<keyword evidence="3" id="KW-0472">Membrane</keyword>
<evidence type="ECO:0000259" key="5">
    <source>
        <dbReference type="Pfam" id="PF13456"/>
    </source>
</evidence>
<feature type="transmembrane region" description="Helical" evidence="3">
    <location>
        <begin position="188"/>
        <end position="206"/>
    </location>
</feature>
<dbReference type="InterPro" id="IPR012337">
    <property type="entry name" value="RNaseH-like_sf"/>
</dbReference>
<dbReference type="InterPro" id="IPR036397">
    <property type="entry name" value="RNaseH_sf"/>
</dbReference>
<dbReference type="Pfam" id="PF00078">
    <property type="entry name" value="RVT_1"/>
    <property type="match status" value="1"/>
</dbReference>
<dbReference type="PANTHER" id="PTHR46890:SF48">
    <property type="entry name" value="RNA-DIRECTED DNA POLYMERASE"/>
    <property type="match status" value="1"/>
</dbReference>
<dbReference type="Proteomes" id="UP000467841">
    <property type="component" value="Unassembled WGS sequence"/>
</dbReference>
<keyword evidence="3" id="KW-1133">Transmembrane helix</keyword>
<dbReference type="OrthoDB" id="7998822at2759"/>
<feature type="compositionally biased region" description="Basic and acidic residues" evidence="2">
    <location>
        <begin position="463"/>
        <end position="477"/>
    </location>
</feature>
<dbReference type="InterPro" id="IPR043502">
    <property type="entry name" value="DNA/RNA_pol_sf"/>
</dbReference>
<evidence type="ECO:0000313" key="7">
    <source>
        <dbReference type="EMBL" id="CAA7027914.1"/>
    </source>
</evidence>
<gene>
    <name evidence="7" type="ORF">MERR_LOCUS15149</name>
</gene>
<evidence type="ECO:0000313" key="8">
    <source>
        <dbReference type="Proteomes" id="UP000467841"/>
    </source>
</evidence>
<reference evidence="7" key="1">
    <citation type="submission" date="2020-01" db="EMBL/GenBank/DDBJ databases">
        <authorList>
            <person name="Mishra B."/>
        </authorList>
    </citation>
    <scope>NUCLEOTIDE SEQUENCE [LARGE SCALE GENOMIC DNA]</scope>
</reference>
<evidence type="ECO:0000259" key="6">
    <source>
        <dbReference type="Pfam" id="PF14111"/>
    </source>
</evidence>
<dbReference type="InterPro" id="IPR000477">
    <property type="entry name" value="RT_dom"/>
</dbReference>
<dbReference type="Gene3D" id="3.30.420.10">
    <property type="entry name" value="Ribonuclease H-like superfamily/Ribonuclease H"/>
    <property type="match status" value="1"/>
</dbReference>
<name>A0A6D2IMU2_9BRAS</name>
<keyword evidence="1" id="KW-0175">Coiled coil</keyword>
<evidence type="ECO:0000256" key="3">
    <source>
        <dbReference type="SAM" id="Phobius"/>
    </source>
</evidence>
<dbReference type="Pfam" id="PF14111">
    <property type="entry name" value="DUF4283"/>
    <property type="match status" value="1"/>
</dbReference>
<dbReference type="PANTHER" id="PTHR46890">
    <property type="entry name" value="NON-LTR RETROLELEMENT REVERSE TRANSCRIPTASE-LIKE PROTEIN-RELATED"/>
    <property type="match status" value="1"/>
</dbReference>
<dbReference type="GO" id="GO:0003676">
    <property type="term" value="F:nucleic acid binding"/>
    <property type="evidence" value="ECO:0007669"/>
    <property type="project" value="InterPro"/>
</dbReference>
<feature type="compositionally biased region" description="Basic and acidic residues" evidence="2">
    <location>
        <begin position="519"/>
        <end position="530"/>
    </location>
</feature>
<comment type="caution">
    <text evidence="7">The sequence shown here is derived from an EMBL/GenBank/DDBJ whole genome shotgun (WGS) entry which is preliminary data.</text>
</comment>
<dbReference type="SUPFAM" id="SSF56672">
    <property type="entry name" value="DNA/RNA polymerases"/>
    <property type="match status" value="1"/>
</dbReference>
<dbReference type="InterPro" id="IPR052343">
    <property type="entry name" value="Retrotransposon-Effector_Assoc"/>
</dbReference>
<proteinExistence type="predicted"/>
<dbReference type="GO" id="GO:0004523">
    <property type="term" value="F:RNA-DNA hybrid ribonuclease activity"/>
    <property type="evidence" value="ECO:0007669"/>
    <property type="project" value="InterPro"/>
</dbReference>
<accession>A0A6D2IMU2</accession>
<feature type="compositionally biased region" description="Basic and acidic residues" evidence="2">
    <location>
        <begin position="488"/>
        <end position="501"/>
    </location>
</feature>
<sequence length="1006" mass="116795">MGMRITKDLVFILGSLWIYGYDGGDLRRFHCRKGIDLGWEYGENRSIWVDLDWVFGELVDQRFQWDFGDLFSQEWKGFSQGYGLTFFIRSLLKVAREDFQRSKEIPDLVRSISELPRKLWNIDPRGVMGMDMNPGEPESLKVINTDYGISRNYGIDLFGDLRVRKIRWRISIVKAIYWRDRWMIPRHSHLITFLSVILIFLLLSAFDEVMSQASLIKSGGSNKGKETLRPTLRVTLPNFDDSELIQGYSKTLIGRCMNPKKQDVQSLIFTFPRIWKMENRVTGADLGLDRFQFDFDEEADIIEVLKMEPYHFDSWMVSLVRWQPDFDPFYPSEITFWVRVLNLPLHVWAELTLCSIGEAMGEVKDVDVIGGRFQVSVNGFKPLYFETTLEAKKGREILVVLRYERLFGFCKECLSLCHDVEMCPLLHAHRAERDRIRRREEKTEARAQSYRGAVQASHGGRAQYEDRRGDYKGKAKVVESSVEQGRGQQEHRGSSRPEGHAGEGPSHSRAASAYIPTKELQKRQGGDKRGFQRPIVATLDSKITKRRKQFRFDKRWIGLEGLLESIDRGWNHTRAGGLPDVVDRIGNCRHEISIWRKENQPYGRQKIAELQRALEEVQDDDNSTQEELMDITNKLKEAYRDEEEYWKQKMDFTGVLENLPQQITTQENAVLTRPATETEVREALFMMHSEKAPGPDGMTALFFQRSWHIIKRDIVELGNKFLTAGVFDERLNMTHICLIPKTGRPIMMTELRPISLCNVGYKIISKVLCHRLKVLLPRLISETQSAFVPGRLISDNILIAQEMFHGLRTNKSCKGKYMAVKTDMSKAYERVEWNFIEALMRKMGFAEQWISLVMRCITSVKYRVLLNGQPRGVIILHRGLRQGDPLSPYLFILCNLRRGISPLQTELEALIWAMQCMLRKNKLTMVFRTDCSDVVKMVSKPEDWPAFSLLLDEVDRCKRSFNSFTIMYIPRKENTKADKLARSARALHTDVYYINSISPVWIPELF</sequence>
<dbReference type="Pfam" id="PF13456">
    <property type="entry name" value="RVT_3"/>
    <property type="match status" value="1"/>
</dbReference>
<dbReference type="InterPro" id="IPR025558">
    <property type="entry name" value="DUF4283"/>
</dbReference>
<evidence type="ECO:0000256" key="2">
    <source>
        <dbReference type="SAM" id="MobiDB-lite"/>
    </source>
</evidence>
<feature type="coiled-coil region" evidence="1">
    <location>
        <begin position="607"/>
        <end position="634"/>
    </location>
</feature>
<evidence type="ECO:0000256" key="1">
    <source>
        <dbReference type="SAM" id="Coils"/>
    </source>
</evidence>
<feature type="region of interest" description="Disordered" evidence="2">
    <location>
        <begin position="437"/>
        <end position="532"/>
    </location>
</feature>
<evidence type="ECO:0000259" key="4">
    <source>
        <dbReference type="Pfam" id="PF00078"/>
    </source>
</evidence>
<keyword evidence="3" id="KW-0812">Transmembrane</keyword>
<dbReference type="EMBL" id="CACVBM020001063">
    <property type="protein sequence ID" value="CAA7027914.1"/>
    <property type="molecule type" value="Genomic_DNA"/>
</dbReference>
<keyword evidence="8" id="KW-1185">Reference proteome</keyword>
<protein>
    <recommendedName>
        <fullName evidence="9">Reverse transcriptase domain-containing protein</fullName>
    </recommendedName>
</protein>
<organism evidence="7 8">
    <name type="scientific">Microthlaspi erraticum</name>
    <dbReference type="NCBI Taxonomy" id="1685480"/>
    <lineage>
        <taxon>Eukaryota</taxon>
        <taxon>Viridiplantae</taxon>
        <taxon>Streptophyta</taxon>
        <taxon>Embryophyta</taxon>
        <taxon>Tracheophyta</taxon>
        <taxon>Spermatophyta</taxon>
        <taxon>Magnoliopsida</taxon>
        <taxon>eudicotyledons</taxon>
        <taxon>Gunneridae</taxon>
        <taxon>Pentapetalae</taxon>
        <taxon>rosids</taxon>
        <taxon>malvids</taxon>
        <taxon>Brassicales</taxon>
        <taxon>Brassicaceae</taxon>
        <taxon>Coluteocarpeae</taxon>
        <taxon>Microthlaspi</taxon>
    </lineage>
</organism>
<feature type="domain" description="Reverse transcriptase" evidence="4">
    <location>
        <begin position="739"/>
        <end position="894"/>
    </location>
</feature>